<name>A0ABS7EY45_9PROT</name>
<evidence type="ECO:0000313" key="3">
    <source>
        <dbReference type="Proteomes" id="UP001519924"/>
    </source>
</evidence>
<gene>
    <name evidence="2" type="ORF">K1J50_02130</name>
</gene>
<dbReference type="EMBL" id="JAHZUY010000003">
    <property type="protein sequence ID" value="MBW8268276.1"/>
    <property type="molecule type" value="Genomic_DNA"/>
</dbReference>
<evidence type="ECO:0000256" key="1">
    <source>
        <dbReference type="SAM" id="Phobius"/>
    </source>
</evidence>
<protein>
    <submittedName>
        <fullName evidence="2">Uncharacterized protein</fullName>
    </submittedName>
</protein>
<dbReference type="RefSeq" id="WP_220115783.1">
    <property type="nucleotide sequence ID" value="NZ_JAHZUY010000003.1"/>
</dbReference>
<keyword evidence="3" id="KW-1185">Reference proteome</keyword>
<comment type="caution">
    <text evidence="2">The sequence shown here is derived from an EMBL/GenBank/DDBJ whole genome shotgun (WGS) entry which is preliminary data.</text>
</comment>
<feature type="transmembrane region" description="Helical" evidence="1">
    <location>
        <begin position="46"/>
        <end position="68"/>
    </location>
</feature>
<reference evidence="2 3" key="1">
    <citation type="submission" date="2021-08" db="EMBL/GenBank/DDBJ databases">
        <title>Caldovatus sediminis gen. nov., sp. nov., a moderately thermophilic bacterium isolated from a hot spring.</title>
        <authorList>
            <person name="Hu C.-J."/>
            <person name="Li W.-J."/>
            <person name="Xian W.-D."/>
        </authorList>
    </citation>
    <scope>NUCLEOTIDE SEQUENCE [LARGE SCALE GENOMIC DNA]</scope>
    <source>
        <strain evidence="2 3">SYSU G05006</strain>
    </source>
</reference>
<proteinExistence type="predicted"/>
<evidence type="ECO:0000313" key="2">
    <source>
        <dbReference type="EMBL" id="MBW8268276.1"/>
    </source>
</evidence>
<dbReference type="Proteomes" id="UP001519924">
    <property type="component" value="Unassembled WGS sequence"/>
</dbReference>
<keyword evidence="1" id="KW-1133">Transmembrane helix</keyword>
<organism evidence="2 3">
    <name type="scientific">Caldovatus aquaticus</name>
    <dbReference type="NCBI Taxonomy" id="2865671"/>
    <lineage>
        <taxon>Bacteria</taxon>
        <taxon>Pseudomonadati</taxon>
        <taxon>Pseudomonadota</taxon>
        <taxon>Alphaproteobacteria</taxon>
        <taxon>Acetobacterales</taxon>
        <taxon>Roseomonadaceae</taxon>
        <taxon>Caldovatus</taxon>
    </lineage>
</organism>
<accession>A0ABS7EY45</accession>
<keyword evidence="1" id="KW-0472">Membrane</keyword>
<sequence>MMDWFQGRLREPSTAVGAGLIVAGVGQILGEPQVVAAGDVVQQTIAAAQTGGWTGALLVLLGAAGIFLREKGGGR</sequence>
<keyword evidence="1" id="KW-0812">Transmembrane</keyword>